<protein>
    <submittedName>
        <fullName evidence="1">Uncharacterized protein</fullName>
    </submittedName>
</protein>
<gene>
    <name evidence="1" type="ORF">CERSUDRAFT_101219</name>
</gene>
<dbReference type="EMBL" id="KB445996">
    <property type="protein sequence ID" value="EMD30567.1"/>
    <property type="molecule type" value="Genomic_DNA"/>
</dbReference>
<sequence>MVRLPLLLCGLHGLAAYIWTLIGLWASDLPYTGNILQFALDLGDEHRCGGIVGYSWRFRVLEPEELDGPEVPETPRLIRAMRVGFPGAESPANVELAPGSAASIFCYPTTGPRSAPGIGSESYHRGSIHLMSESYQSLFLHTRQGQFPHPEFPDPLANQWLDRTRLLPRLDDERSQEVDQMVDASQISRPRVHMLLATPSNAKKPRAISVECAKSCLHSSGPFLSFENRIPFSPRYYPLRGDFKTGVAPRSDAWSLKSLSGLWFGTHGPHGTESLYVEWLGGTQLVGRKITGDENVPRGAISWSVTTTEIDPIPSSRQDAFTKTFGDLRECRLYPGVGTASGRGFM</sequence>
<evidence type="ECO:0000313" key="1">
    <source>
        <dbReference type="EMBL" id="EMD30567.1"/>
    </source>
</evidence>
<evidence type="ECO:0000313" key="2">
    <source>
        <dbReference type="Proteomes" id="UP000016930"/>
    </source>
</evidence>
<keyword evidence="2" id="KW-1185">Reference proteome</keyword>
<dbReference type="Proteomes" id="UP000016930">
    <property type="component" value="Unassembled WGS sequence"/>
</dbReference>
<accession>M2QXA6</accession>
<organism evidence="1 2">
    <name type="scientific">Ceriporiopsis subvermispora (strain B)</name>
    <name type="common">White-rot fungus</name>
    <name type="synonym">Gelatoporia subvermispora</name>
    <dbReference type="NCBI Taxonomy" id="914234"/>
    <lineage>
        <taxon>Eukaryota</taxon>
        <taxon>Fungi</taxon>
        <taxon>Dikarya</taxon>
        <taxon>Basidiomycota</taxon>
        <taxon>Agaricomycotina</taxon>
        <taxon>Agaricomycetes</taxon>
        <taxon>Polyporales</taxon>
        <taxon>Gelatoporiaceae</taxon>
        <taxon>Gelatoporia</taxon>
    </lineage>
</organism>
<dbReference type="Pfam" id="PF12014">
    <property type="entry name" value="Cyclin_D1_bind"/>
    <property type="match status" value="1"/>
</dbReference>
<dbReference type="HOGENOM" id="CLU_042699_0_0_1"/>
<name>M2QXA6_CERS8</name>
<reference evidence="1 2" key="1">
    <citation type="journal article" date="2012" name="Proc. Natl. Acad. Sci. U.S.A.">
        <title>Comparative genomics of Ceriporiopsis subvermispora and Phanerochaete chrysosporium provide insight into selective ligninolysis.</title>
        <authorList>
            <person name="Fernandez-Fueyo E."/>
            <person name="Ruiz-Duenas F.J."/>
            <person name="Ferreira P."/>
            <person name="Floudas D."/>
            <person name="Hibbett D.S."/>
            <person name="Canessa P."/>
            <person name="Larrondo L.F."/>
            <person name="James T.Y."/>
            <person name="Seelenfreund D."/>
            <person name="Lobos S."/>
            <person name="Polanco R."/>
            <person name="Tello M."/>
            <person name="Honda Y."/>
            <person name="Watanabe T."/>
            <person name="Watanabe T."/>
            <person name="Ryu J.S."/>
            <person name="Kubicek C.P."/>
            <person name="Schmoll M."/>
            <person name="Gaskell J."/>
            <person name="Hammel K.E."/>
            <person name="St John F.J."/>
            <person name="Vanden Wymelenberg A."/>
            <person name="Sabat G."/>
            <person name="Splinter BonDurant S."/>
            <person name="Syed K."/>
            <person name="Yadav J.S."/>
            <person name="Doddapaneni H."/>
            <person name="Subramanian V."/>
            <person name="Lavin J.L."/>
            <person name="Oguiza J.A."/>
            <person name="Perez G."/>
            <person name="Pisabarro A.G."/>
            <person name="Ramirez L."/>
            <person name="Santoyo F."/>
            <person name="Master E."/>
            <person name="Coutinho P.M."/>
            <person name="Henrissat B."/>
            <person name="Lombard V."/>
            <person name="Magnuson J.K."/>
            <person name="Kuees U."/>
            <person name="Hori C."/>
            <person name="Igarashi K."/>
            <person name="Samejima M."/>
            <person name="Held B.W."/>
            <person name="Barry K.W."/>
            <person name="LaButti K.M."/>
            <person name="Lapidus A."/>
            <person name="Lindquist E.A."/>
            <person name="Lucas S.M."/>
            <person name="Riley R."/>
            <person name="Salamov A.A."/>
            <person name="Hoffmeister D."/>
            <person name="Schwenk D."/>
            <person name="Hadar Y."/>
            <person name="Yarden O."/>
            <person name="de Vries R.P."/>
            <person name="Wiebenga A."/>
            <person name="Stenlid J."/>
            <person name="Eastwood D."/>
            <person name="Grigoriev I.V."/>
            <person name="Berka R.M."/>
            <person name="Blanchette R.A."/>
            <person name="Kersten P."/>
            <person name="Martinez A.T."/>
            <person name="Vicuna R."/>
            <person name="Cullen D."/>
        </authorList>
    </citation>
    <scope>NUCLEOTIDE SEQUENCE [LARGE SCALE GENOMIC DNA]</scope>
    <source>
        <strain evidence="1 2">B</strain>
    </source>
</reference>
<dbReference type="AlphaFoldDB" id="M2QXA6"/>
<dbReference type="OrthoDB" id="722566at2759"/>
<dbReference type="STRING" id="914234.M2QXA6"/>
<proteinExistence type="predicted"/>